<accession>A0ABS4VLY0</accession>
<evidence type="ECO:0000313" key="8">
    <source>
        <dbReference type="Proteomes" id="UP001519295"/>
    </source>
</evidence>
<dbReference type="CDD" id="cd00575">
    <property type="entry name" value="NOS_oxygenase"/>
    <property type="match status" value="1"/>
</dbReference>
<dbReference type="GO" id="GO:0016491">
    <property type="term" value="F:oxidoreductase activity"/>
    <property type="evidence" value="ECO:0007669"/>
    <property type="project" value="UniProtKB-KW"/>
</dbReference>
<reference evidence="7 8" key="1">
    <citation type="submission" date="2021-03" db="EMBL/GenBank/DDBJ databases">
        <title>Sequencing the genomes of 1000 actinobacteria strains.</title>
        <authorList>
            <person name="Klenk H.-P."/>
        </authorList>
    </citation>
    <scope>NUCLEOTIDE SEQUENCE [LARGE SCALE GENOMIC DNA]</scope>
    <source>
        <strain evidence="7 8">DSM 45256</strain>
    </source>
</reference>
<keyword evidence="8" id="KW-1185">Reference proteome</keyword>
<dbReference type="Pfam" id="PF02898">
    <property type="entry name" value="NO_synthase"/>
    <property type="match status" value="1"/>
</dbReference>
<gene>
    <name evidence="7" type="ORF">JOF36_000620</name>
</gene>
<evidence type="ECO:0000256" key="1">
    <source>
        <dbReference type="ARBA" id="ARBA00022617"/>
    </source>
</evidence>
<dbReference type="EMBL" id="JAGINU010000001">
    <property type="protein sequence ID" value="MBP2364924.1"/>
    <property type="molecule type" value="Genomic_DNA"/>
</dbReference>
<dbReference type="InterPro" id="IPR044944">
    <property type="entry name" value="NOS_dom_3"/>
</dbReference>
<dbReference type="Gene3D" id="3.90.440.10">
    <property type="entry name" value="Nitric Oxide Synthase,Heme Domain,Chain A domain 2"/>
    <property type="match status" value="1"/>
</dbReference>
<evidence type="ECO:0000313" key="7">
    <source>
        <dbReference type="EMBL" id="MBP2364924.1"/>
    </source>
</evidence>
<dbReference type="PROSITE" id="PS60001">
    <property type="entry name" value="NOS"/>
    <property type="match status" value="1"/>
</dbReference>
<keyword evidence="1" id="KW-0349">Heme</keyword>
<feature type="compositionally biased region" description="Pro residues" evidence="5">
    <location>
        <begin position="30"/>
        <end position="46"/>
    </location>
</feature>
<dbReference type="Gene3D" id="3.90.340.10">
    <property type="entry name" value="Nitric Oxide Synthase, Chain A, domain 1"/>
    <property type="match status" value="1"/>
</dbReference>
<dbReference type="InterPro" id="IPR050607">
    <property type="entry name" value="NOS"/>
</dbReference>
<dbReference type="InterPro" id="IPR044943">
    <property type="entry name" value="NOS_dom_1"/>
</dbReference>
<dbReference type="InterPro" id="IPR004030">
    <property type="entry name" value="NOS_N"/>
</dbReference>
<dbReference type="Gene3D" id="3.90.1230.10">
    <property type="entry name" value="Nitric Oxide Synthase, Chain A, domain 3"/>
    <property type="match status" value="1"/>
</dbReference>
<dbReference type="Proteomes" id="UP001519295">
    <property type="component" value="Unassembled WGS sequence"/>
</dbReference>
<dbReference type="InterPro" id="IPR044940">
    <property type="entry name" value="NOS_dom_2"/>
</dbReference>
<evidence type="ECO:0000256" key="3">
    <source>
        <dbReference type="ARBA" id="ARBA00023002"/>
    </source>
</evidence>
<dbReference type="PANTHER" id="PTHR43410:SF1">
    <property type="entry name" value="NITRIC OXIDE SYNTHASE"/>
    <property type="match status" value="1"/>
</dbReference>
<keyword evidence="4" id="KW-0408">Iron</keyword>
<dbReference type="SUPFAM" id="SSF56512">
    <property type="entry name" value="Nitric oxide (NO) synthase oxygenase domain"/>
    <property type="match status" value="1"/>
</dbReference>
<evidence type="ECO:0000259" key="6">
    <source>
        <dbReference type="PROSITE" id="PS60001"/>
    </source>
</evidence>
<evidence type="ECO:0000256" key="4">
    <source>
        <dbReference type="ARBA" id="ARBA00023004"/>
    </source>
</evidence>
<proteinExistence type="predicted"/>
<keyword evidence="3 7" id="KW-0560">Oxidoreductase</keyword>
<feature type="region of interest" description="Disordered" evidence="5">
    <location>
        <begin position="1"/>
        <end position="83"/>
    </location>
</feature>
<sequence>MTTVDPAASNRPGPAQPTRPVRRPAGFRPSPTPRTTPGPTPGPAPRPSQSTAPSSPPPAQQGGRAPAPPSGREIVEEAEPATEVVTVVPPAGAVEAATVAVSRAPAAEADATTAVPRELIARDQAERATIATPLPERTTGAVPLRQSGQATVRTLVDGPGAGASGVGPAAGPASGPAGCPVTGHGRSGGHPPPAGVTDERNPGPVDPAAAETFLRQVYAETEPEAPFAERLRQVLGEIDRTGTYGHTTHELVFGARIAWRNSARCIGRLYWQSLQVRDLRQLHDPADIAQESVGHLRAATRGGKIRSTMTVFAPDAPGRPGPRIRNDQLVRYAGHRNPDGSVVGDPAQADFTDHVAGMGWPRPQPPGRFDVLPLLITGSDGRSRLFDVPPDAVQEVPLRHPEHPWFGRLGLRWHSVPAISNMPLEIGGVTYPATPFNGWYLDTEIGARNLADRDRYDLLPEIAERLGLDTRSERTMWRDRALVELVRAVTYSFDADGVTMADHHTESERFLRHLAKEEAAGRSCPTDWSWIVPPMSGGQTPVFHRYYDEPDPTLRPAFLEPKGLG</sequence>
<comment type="caution">
    <text evidence="7">The sequence shown here is derived from an EMBL/GenBank/DDBJ whole genome shotgun (WGS) entry which is preliminary data.</text>
</comment>
<dbReference type="EC" id="1.14.14.47" evidence="7"/>
<feature type="compositionally biased region" description="Low complexity" evidence="5">
    <location>
        <begin position="166"/>
        <end position="178"/>
    </location>
</feature>
<dbReference type="InterPro" id="IPR036119">
    <property type="entry name" value="NOS_N_sf"/>
</dbReference>
<organism evidence="7 8">
    <name type="scientific">Pseudonocardia parietis</name>
    <dbReference type="NCBI Taxonomy" id="570936"/>
    <lineage>
        <taxon>Bacteria</taxon>
        <taxon>Bacillati</taxon>
        <taxon>Actinomycetota</taxon>
        <taxon>Actinomycetes</taxon>
        <taxon>Pseudonocardiales</taxon>
        <taxon>Pseudonocardiaceae</taxon>
        <taxon>Pseudonocardia</taxon>
    </lineage>
</organism>
<evidence type="ECO:0000256" key="2">
    <source>
        <dbReference type="ARBA" id="ARBA00022723"/>
    </source>
</evidence>
<feature type="region of interest" description="Disordered" evidence="5">
    <location>
        <begin position="158"/>
        <end position="205"/>
    </location>
</feature>
<protein>
    <submittedName>
        <fullName evidence="7">Nitric-oxide synthase</fullName>
        <ecNumber evidence="7">1.14.14.47</ecNumber>
    </submittedName>
</protein>
<keyword evidence="2" id="KW-0479">Metal-binding</keyword>
<evidence type="ECO:0000256" key="5">
    <source>
        <dbReference type="SAM" id="MobiDB-lite"/>
    </source>
</evidence>
<feature type="domain" description="Nitric oxide synthase (NOS)" evidence="6">
    <location>
        <begin position="264"/>
        <end position="271"/>
    </location>
</feature>
<name>A0ABS4VLY0_9PSEU</name>
<dbReference type="PANTHER" id="PTHR43410">
    <property type="entry name" value="NITRIC OXIDE SYNTHASE OXYGENASE"/>
    <property type="match status" value="1"/>
</dbReference>